<evidence type="ECO:0000313" key="1">
    <source>
        <dbReference type="EMBL" id="KAF9589637.1"/>
    </source>
</evidence>
<keyword evidence="2" id="KW-1185">Reference proteome</keyword>
<name>A0A835H0Q0_9MAGN</name>
<dbReference type="AlphaFoldDB" id="A0A835H0Q0"/>
<comment type="caution">
    <text evidence="1">The sequence shown here is derived from an EMBL/GenBank/DDBJ whole genome shotgun (WGS) entry which is preliminary data.</text>
</comment>
<protein>
    <submittedName>
        <fullName evidence="1">Uncharacterized protein</fullName>
    </submittedName>
</protein>
<organism evidence="1 2">
    <name type="scientific">Coptis chinensis</name>
    <dbReference type="NCBI Taxonomy" id="261450"/>
    <lineage>
        <taxon>Eukaryota</taxon>
        <taxon>Viridiplantae</taxon>
        <taxon>Streptophyta</taxon>
        <taxon>Embryophyta</taxon>
        <taxon>Tracheophyta</taxon>
        <taxon>Spermatophyta</taxon>
        <taxon>Magnoliopsida</taxon>
        <taxon>Ranunculales</taxon>
        <taxon>Ranunculaceae</taxon>
        <taxon>Coptidoideae</taxon>
        <taxon>Coptis</taxon>
    </lineage>
</organism>
<evidence type="ECO:0000313" key="2">
    <source>
        <dbReference type="Proteomes" id="UP000631114"/>
    </source>
</evidence>
<dbReference type="EMBL" id="JADFTS010000009">
    <property type="protein sequence ID" value="KAF9589637.1"/>
    <property type="molecule type" value="Genomic_DNA"/>
</dbReference>
<sequence>MLSSEHQNSAARTLCFQEMMHYGYEIVQILIVDIKPDEHVKRAMNEINKESYGVGNKDVLSHSCIHDQLLEQRKIQWPPSGATTMVANAPVDSLLEPSAKHEVTFSKGLRGS</sequence>
<proteinExistence type="predicted"/>
<reference evidence="1 2" key="1">
    <citation type="submission" date="2020-10" db="EMBL/GenBank/DDBJ databases">
        <title>The Coptis chinensis genome and diversification of protoberbering-type alkaloids.</title>
        <authorList>
            <person name="Wang B."/>
            <person name="Shu S."/>
            <person name="Song C."/>
            <person name="Liu Y."/>
        </authorList>
    </citation>
    <scope>NUCLEOTIDE SEQUENCE [LARGE SCALE GENOMIC DNA]</scope>
    <source>
        <strain evidence="1">HL-2020</strain>
        <tissue evidence="1">Leaf</tissue>
    </source>
</reference>
<dbReference type="Proteomes" id="UP000631114">
    <property type="component" value="Unassembled WGS sequence"/>
</dbReference>
<accession>A0A835H0Q0</accession>
<gene>
    <name evidence="1" type="ORF">IFM89_026639</name>
</gene>